<dbReference type="EMBL" id="JAFBFH010000042">
    <property type="protein sequence ID" value="MBM7717291.1"/>
    <property type="molecule type" value="Genomic_DNA"/>
</dbReference>
<gene>
    <name evidence="1" type="ORF">JOC94_004316</name>
</gene>
<comment type="caution">
    <text evidence="1">The sequence shown here is derived from an EMBL/GenBank/DDBJ whole genome shotgun (WGS) entry which is preliminary data.</text>
</comment>
<name>A0ABS2RCB3_9BACI</name>
<dbReference type="RefSeq" id="WP_077110390.1">
    <property type="nucleotide sequence ID" value="NZ_JAFBFH010000042.1"/>
</dbReference>
<evidence type="ECO:0000313" key="1">
    <source>
        <dbReference type="EMBL" id="MBM7717291.1"/>
    </source>
</evidence>
<evidence type="ECO:0000313" key="2">
    <source>
        <dbReference type="Proteomes" id="UP000823485"/>
    </source>
</evidence>
<proteinExistence type="predicted"/>
<dbReference type="Proteomes" id="UP000823485">
    <property type="component" value="Unassembled WGS sequence"/>
</dbReference>
<protein>
    <submittedName>
        <fullName evidence="1">Uncharacterized protein</fullName>
    </submittedName>
</protein>
<organism evidence="1 2">
    <name type="scientific">Siminovitchia thermophila</name>
    <dbReference type="NCBI Taxonomy" id="1245522"/>
    <lineage>
        <taxon>Bacteria</taxon>
        <taxon>Bacillati</taxon>
        <taxon>Bacillota</taxon>
        <taxon>Bacilli</taxon>
        <taxon>Bacillales</taxon>
        <taxon>Bacillaceae</taxon>
        <taxon>Siminovitchia</taxon>
    </lineage>
</organism>
<sequence length="78" mass="9244">MEIFIRGLQREIAEVYTDNKRILIGETNRYDVDFVIQIDETFIDANLTIEYEEDLSFDKAEKLIKEKFLSEVKNHATD</sequence>
<accession>A0ABS2RCB3</accession>
<keyword evidence="2" id="KW-1185">Reference proteome</keyword>
<reference evidence="1 2" key="1">
    <citation type="submission" date="2021-01" db="EMBL/GenBank/DDBJ databases">
        <title>Genomic Encyclopedia of Type Strains, Phase IV (KMG-IV): sequencing the most valuable type-strain genomes for metagenomic binning, comparative biology and taxonomic classification.</title>
        <authorList>
            <person name="Goeker M."/>
        </authorList>
    </citation>
    <scope>NUCLEOTIDE SEQUENCE [LARGE SCALE GENOMIC DNA]</scope>
    <source>
        <strain evidence="1 2">DSM 105453</strain>
    </source>
</reference>